<feature type="transmembrane region" description="Helical" evidence="6">
    <location>
        <begin position="16"/>
        <end position="36"/>
    </location>
</feature>
<evidence type="ECO:0000256" key="4">
    <source>
        <dbReference type="ARBA" id="ARBA00022989"/>
    </source>
</evidence>
<name>A0A7M1SXJ5_9MICO</name>
<keyword evidence="3 6" id="KW-0812">Transmembrane</keyword>
<evidence type="ECO:0000256" key="7">
    <source>
        <dbReference type="SAM" id="MobiDB-lite"/>
    </source>
</evidence>
<comment type="similarity">
    <text evidence="2 6">Belongs to the SURF1 family.</text>
</comment>
<keyword evidence="6" id="KW-1003">Cell membrane</keyword>
<dbReference type="PANTHER" id="PTHR23427">
    <property type="entry name" value="SURFEIT LOCUS PROTEIN"/>
    <property type="match status" value="1"/>
</dbReference>
<keyword evidence="9" id="KW-1185">Reference proteome</keyword>
<feature type="transmembrane region" description="Helical" evidence="6">
    <location>
        <begin position="230"/>
        <end position="249"/>
    </location>
</feature>
<keyword evidence="5 6" id="KW-0472">Membrane</keyword>
<dbReference type="InterPro" id="IPR002994">
    <property type="entry name" value="Surf1/Shy1"/>
</dbReference>
<dbReference type="EMBL" id="CP063169">
    <property type="protein sequence ID" value="QOR72241.1"/>
    <property type="molecule type" value="Genomic_DNA"/>
</dbReference>
<dbReference type="GO" id="GO:0005886">
    <property type="term" value="C:plasma membrane"/>
    <property type="evidence" value="ECO:0007669"/>
    <property type="project" value="UniProtKB-SubCell"/>
</dbReference>
<dbReference type="CDD" id="cd06662">
    <property type="entry name" value="SURF1"/>
    <property type="match status" value="1"/>
</dbReference>
<keyword evidence="4 6" id="KW-1133">Transmembrane helix</keyword>
<organism evidence="8 9">
    <name type="scientific">Ruania alkalisoli</name>
    <dbReference type="NCBI Taxonomy" id="2779775"/>
    <lineage>
        <taxon>Bacteria</taxon>
        <taxon>Bacillati</taxon>
        <taxon>Actinomycetota</taxon>
        <taxon>Actinomycetes</taxon>
        <taxon>Micrococcales</taxon>
        <taxon>Ruaniaceae</taxon>
        <taxon>Ruania</taxon>
    </lineage>
</organism>
<dbReference type="PANTHER" id="PTHR23427:SF2">
    <property type="entry name" value="SURFEIT LOCUS PROTEIN 1"/>
    <property type="match status" value="1"/>
</dbReference>
<accession>A0A7M1SXJ5</accession>
<feature type="compositionally biased region" description="Basic and acidic residues" evidence="7">
    <location>
        <begin position="300"/>
        <end position="315"/>
    </location>
</feature>
<protein>
    <recommendedName>
        <fullName evidence="6">SURF1-like protein</fullName>
    </recommendedName>
</protein>
<dbReference type="KEGG" id="halt:IM660_08440"/>
<proteinExistence type="inferred from homology"/>
<dbReference type="RefSeq" id="WP_193498881.1">
    <property type="nucleotide sequence ID" value="NZ_CP063169.1"/>
</dbReference>
<evidence type="ECO:0000256" key="2">
    <source>
        <dbReference type="ARBA" id="ARBA00007165"/>
    </source>
</evidence>
<dbReference type="PROSITE" id="PS50895">
    <property type="entry name" value="SURF1"/>
    <property type="match status" value="1"/>
</dbReference>
<sequence>MTDASTRYAFLRSRRWAGIMAVAVIVSLTCAMLGYWQLTRYQGKAEAAALVEANYDSRPVALTELLPTAHATWPENLTWRQVTVTGEYLVPAVVLPQRPIGGSPADHVLAALAVQVEDEEEPWWLLVDRGWYRSDAFGDHTAEQELPEGEVTVTIHLRAAEPPSERDLSGRQVYAINPSQVLDVAAPGADLAGTVVTGAYGVLVEESPTTATPPAPLPRPSADLGNHLSYAFQWWVFALGALVGIVVLARREAIALAGPEVAAVAPSQAGATASYPGTRRPRRRTEADEEDAIIDAQLEAARRARVEVEPGRTGDDQASETSSR</sequence>
<gene>
    <name evidence="8" type="ORF">IM660_08440</name>
</gene>
<evidence type="ECO:0000256" key="1">
    <source>
        <dbReference type="ARBA" id="ARBA00004370"/>
    </source>
</evidence>
<evidence type="ECO:0000256" key="6">
    <source>
        <dbReference type="RuleBase" id="RU363076"/>
    </source>
</evidence>
<dbReference type="InterPro" id="IPR045214">
    <property type="entry name" value="Surf1/Surf4"/>
</dbReference>
<evidence type="ECO:0000313" key="8">
    <source>
        <dbReference type="EMBL" id="QOR72241.1"/>
    </source>
</evidence>
<evidence type="ECO:0000313" key="9">
    <source>
        <dbReference type="Proteomes" id="UP000593758"/>
    </source>
</evidence>
<comment type="subcellular location">
    <subcellularLocation>
        <location evidence="6">Cell membrane</location>
        <topology evidence="6">Multi-pass membrane protein</topology>
    </subcellularLocation>
    <subcellularLocation>
        <location evidence="1">Membrane</location>
    </subcellularLocation>
</comment>
<evidence type="ECO:0000256" key="5">
    <source>
        <dbReference type="ARBA" id="ARBA00023136"/>
    </source>
</evidence>
<evidence type="ECO:0000256" key="3">
    <source>
        <dbReference type="ARBA" id="ARBA00022692"/>
    </source>
</evidence>
<dbReference type="Proteomes" id="UP000593758">
    <property type="component" value="Chromosome"/>
</dbReference>
<dbReference type="AlphaFoldDB" id="A0A7M1SXJ5"/>
<reference evidence="8 9" key="1">
    <citation type="submission" date="2020-10" db="EMBL/GenBank/DDBJ databases">
        <title>Haloactinobacterium sp. RN3S43, a bacterium isolated from saline soil.</title>
        <authorList>
            <person name="Sun J.-Q."/>
        </authorList>
    </citation>
    <scope>NUCLEOTIDE SEQUENCE [LARGE SCALE GENOMIC DNA]</scope>
    <source>
        <strain evidence="8 9">RN3S43</strain>
    </source>
</reference>
<dbReference type="Pfam" id="PF02104">
    <property type="entry name" value="SURF1"/>
    <property type="match status" value="1"/>
</dbReference>
<feature type="region of interest" description="Disordered" evidence="7">
    <location>
        <begin position="266"/>
        <end position="324"/>
    </location>
</feature>